<evidence type="ECO:0000256" key="5">
    <source>
        <dbReference type="ARBA" id="ARBA00035013"/>
    </source>
</evidence>
<protein>
    <recommendedName>
        <fullName evidence="7">2-oxoadipate dioxygenase/decarboxylase</fullName>
        <ecNumber evidence="6">1.13.11.93</ecNumber>
    </recommendedName>
    <alternativeName>
        <fullName evidence="8">2-hydroxyglutarate synthase</fullName>
    </alternativeName>
</protein>
<dbReference type="SMART" id="SM01150">
    <property type="entry name" value="DUF1338"/>
    <property type="match status" value="1"/>
</dbReference>
<dbReference type="CDD" id="cd16348">
    <property type="entry name" value="VOC_YdcJ_like"/>
    <property type="match status" value="1"/>
</dbReference>
<comment type="cofactor">
    <cofactor evidence="1">
        <name>Fe(2+)</name>
        <dbReference type="ChEBI" id="CHEBI:29033"/>
    </cofactor>
</comment>
<name>A0A9W8NJ27_9PEZI</name>
<accession>A0A9W8NJ27</accession>
<dbReference type="PANTHER" id="PTHR39479">
    <property type="match status" value="1"/>
</dbReference>
<evidence type="ECO:0000256" key="6">
    <source>
        <dbReference type="ARBA" id="ARBA00035023"/>
    </source>
</evidence>
<dbReference type="Proteomes" id="UP001148614">
    <property type="component" value="Unassembled WGS sequence"/>
</dbReference>
<keyword evidence="10" id="KW-1185">Reference proteome</keyword>
<dbReference type="Pfam" id="PF07063">
    <property type="entry name" value="HGLS"/>
    <property type="match status" value="1"/>
</dbReference>
<proteinExistence type="inferred from homology"/>
<dbReference type="GO" id="GO:0051213">
    <property type="term" value="F:dioxygenase activity"/>
    <property type="evidence" value="ECO:0007669"/>
    <property type="project" value="UniProtKB-KW"/>
</dbReference>
<evidence type="ECO:0000313" key="10">
    <source>
        <dbReference type="Proteomes" id="UP001148614"/>
    </source>
</evidence>
<evidence type="ECO:0000256" key="3">
    <source>
        <dbReference type="ARBA" id="ARBA00023002"/>
    </source>
</evidence>
<evidence type="ECO:0000256" key="7">
    <source>
        <dbReference type="ARBA" id="ARBA00035034"/>
    </source>
</evidence>
<dbReference type="AlphaFoldDB" id="A0A9W8NJ27"/>
<evidence type="ECO:0000256" key="8">
    <source>
        <dbReference type="ARBA" id="ARBA00035045"/>
    </source>
</evidence>
<dbReference type="EC" id="1.13.11.93" evidence="6"/>
<dbReference type="InterPro" id="IPR047869">
    <property type="entry name" value="YdcJ_bac-like"/>
</dbReference>
<keyword evidence="3" id="KW-0560">Oxidoreductase</keyword>
<dbReference type="EMBL" id="JANPWZ010000340">
    <property type="protein sequence ID" value="KAJ3577595.1"/>
    <property type="molecule type" value="Genomic_DNA"/>
</dbReference>
<comment type="caution">
    <text evidence="9">The sequence shown here is derived from an EMBL/GenBank/DDBJ whole genome shotgun (WGS) entry which is preliminary data.</text>
</comment>
<comment type="similarity">
    <text evidence="5">Belongs to the 2-oxoadipate dioxygenase/decarboxylase family.</text>
</comment>
<reference evidence="9" key="1">
    <citation type="submission" date="2022-07" db="EMBL/GenBank/DDBJ databases">
        <title>Genome Sequence of Xylaria arbuscula.</title>
        <authorList>
            <person name="Buettner E."/>
        </authorList>
    </citation>
    <scope>NUCLEOTIDE SEQUENCE</scope>
    <source>
        <strain evidence="9">VT107</strain>
    </source>
</reference>
<evidence type="ECO:0000256" key="1">
    <source>
        <dbReference type="ARBA" id="ARBA00001954"/>
    </source>
</evidence>
<organism evidence="9 10">
    <name type="scientific">Xylaria arbuscula</name>
    <dbReference type="NCBI Taxonomy" id="114810"/>
    <lineage>
        <taxon>Eukaryota</taxon>
        <taxon>Fungi</taxon>
        <taxon>Dikarya</taxon>
        <taxon>Ascomycota</taxon>
        <taxon>Pezizomycotina</taxon>
        <taxon>Sordariomycetes</taxon>
        <taxon>Xylariomycetidae</taxon>
        <taxon>Xylariales</taxon>
        <taxon>Xylariaceae</taxon>
        <taxon>Xylaria</taxon>
    </lineage>
</organism>
<gene>
    <name evidence="9" type="ORF">NPX13_g2972</name>
</gene>
<keyword evidence="2" id="KW-0223">Dioxygenase</keyword>
<sequence length="494" mass="55226">MLSNTMSLASHSMYADKDDLRTQFAAAMSAMYRAEVPLYGDLIEIVRNINTNVKDVTGSIKPHLNSGIHASIERLTQERHGAIRLGTPYELRTVKRIFEALGMHPIGYYDLSIAGLPMHATCFRPLTVSSLECNPFRIFTTLLRPELLSSEKTRQLALQLLERRSIFSEQLLRTLDQIDEQGSRLKEDQTEVFIHEALKTFQWQPVAAATFDEYQTLKAEHPILADIACFQSAHINHLTPRTLDIVAVQDAMKKAGMAAKEQIEGPPVRLCPILLRQTSFLALEEAVQFRRDENQSLDEIESRDALVKASHKARFGEIEQRGAAVTPKGRKLYDKLLYESKAKAKDTAGEEADALAAEAFKAYPDTWDELRQQNLIYCEFKVKEPTTTPSFDVQDGSVLEQLISKGIVEAVPITYEDFLPLSAAGIFQSNLQSSNSSSLATSYQPAEDLGGLEKAMGAEILDLNSWYMSVQQRSLEEVGVRLGLMLEELSPANV</sequence>
<evidence type="ECO:0000256" key="4">
    <source>
        <dbReference type="ARBA" id="ARBA00023004"/>
    </source>
</evidence>
<dbReference type="InterPro" id="IPR009770">
    <property type="entry name" value="HGLS"/>
</dbReference>
<dbReference type="Gene3D" id="3.10.180.80">
    <property type="entry name" value="Uncharacterised protein PF07063, DUF1338"/>
    <property type="match status" value="1"/>
</dbReference>
<dbReference type="PANTHER" id="PTHR39479:SF2">
    <property type="entry name" value="2-OXOADIPATE DIOXYGENASE_DECARBOXYLASE"/>
    <property type="match status" value="1"/>
</dbReference>
<keyword evidence="4" id="KW-0408">Iron</keyword>
<evidence type="ECO:0000256" key="2">
    <source>
        <dbReference type="ARBA" id="ARBA00022964"/>
    </source>
</evidence>
<evidence type="ECO:0000313" key="9">
    <source>
        <dbReference type="EMBL" id="KAJ3577595.1"/>
    </source>
</evidence>